<dbReference type="OrthoDB" id="9759749at2"/>
<feature type="chain" id="PRO_5018227169" evidence="1">
    <location>
        <begin position="20"/>
        <end position="812"/>
    </location>
</feature>
<reference evidence="2 3" key="1">
    <citation type="submission" date="2018-11" db="EMBL/GenBank/DDBJ databases">
        <title>Draft genome sequence of Ferruginibacter sp. BO-59.</title>
        <authorList>
            <person name="Im W.T."/>
        </authorList>
    </citation>
    <scope>NUCLEOTIDE SEQUENCE [LARGE SCALE GENOMIC DNA]</scope>
    <source>
        <strain evidence="2 3">BO-59</strain>
    </source>
</reference>
<dbReference type="GO" id="GO:0016811">
    <property type="term" value="F:hydrolase activity, acting on carbon-nitrogen (but not peptide) bonds, in linear amides"/>
    <property type="evidence" value="ECO:0007669"/>
    <property type="project" value="TreeGrafter"/>
</dbReference>
<dbReference type="Pfam" id="PF02585">
    <property type="entry name" value="PIG-L"/>
    <property type="match status" value="1"/>
</dbReference>
<sequence length="812" mass="91553">MRRYLFLFFLFSFSHSAFSQAPKQFTSDQIFQQIKKLNVLGSILYVAAHPDDENTRLLAYLANGKLYRTGYLSMTRGDGGQNLIGDEQGSALGLIRTQELLAARRIDGAEQFFTRAFDFGFTKSPVETFQFWNEQKILSDVVWVIRKFQPDVIITRFPTTGEGGHGHHTASAILAGEAFEAAADSSKFPEQFKYGVKPWQAKRLLWNTFNFGSVNTESPDQFKIDVGGYNPLLGESYGEIAAKSRSQHKTQGFGVPSSRGKQLEYFKTIKGSNPREMLMDGVNTTWQRINEQPIGDLIQKLMNDYSFQEPQKSLPQLLSIYKSIAAMPQGYWRDQKLEQVKQIMKECIGLYMEATTNTMFAVQGEPLHVNFVADKRLGGDVTISSIVIRGKEFSFNDQLPLDENVSHSVTVLIPSDAKISQPYWLVEPMNKGSYNVSEQTLIGKPENDPQSAEVNLSINGQELTYTLPIRYKSNDPVKGETYEPLFVIPKVEVKSNPELALAINDTPVDISVKAFSNGASQNRFTLHEEHSQNVLQTKKGNVSFYSIKNPLQKDHEVINWSASLGNENYNQYKTIIEYPHIPNIIYFKKASSDLVSIPLKISGKKVGYIPGAGDKVPEALQKMGYEVAILSPKDITANNLKQYDAIVTGVRAYNIFQWLNDAYNTLMNYVKDGGVLLVQYNTNNNIGPIKAKIGPYPFNITRTRVTDENADVKFVDRDNTLLNYPNKITEKDFDNWIQERSTYQADDFEKNYKALFEMSDANESPSDGSLIYTNYGKGRFVYSGLVFFRELPAGVPGAYRLFANLLAKPEAK</sequence>
<dbReference type="InterPro" id="IPR003737">
    <property type="entry name" value="GlcNAc_PI_deacetylase-related"/>
</dbReference>
<dbReference type="Proteomes" id="UP000267223">
    <property type="component" value="Unassembled WGS sequence"/>
</dbReference>
<keyword evidence="3" id="KW-1185">Reference proteome</keyword>
<dbReference type="PANTHER" id="PTHR12993">
    <property type="entry name" value="N-ACETYLGLUCOSAMINYL-PHOSPHATIDYLINOSITOL DE-N-ACETYLASE-RELATED"/>
    <property type="match status" value="1"/>
</dbReference>
<name>A0A3M9NCX2_9BACT</name>
<proteinExistence type="predicted"/>
<dbReference type="InterPro" id="IPR024078">
    <property type="entry name" value="LmbE-like_dom_sf"/>
</dbReference>
<protein>
    <submittedName>
        <fullName evidence="2">PIG-L family deacetylase</fullName>
    </submittedName>
</protein>
<dbReference type="AlphaFoldDB" id="A0A3M9NCX2"/>
<accession>A0A3M9NCX2</accession>
<gene>
    <name evidence="2" type="ORF">EFY79_11960</name>
</gene>
<dbReference type="SUPFAM" id="SSF102588">
    <property type="entry name" value="LmbE-like"/>
    <property type="match status" value="1"/>
</dbReference>
<keyword evidence="1" id="KW-0732">Signal</keyword>
<dbReference type="PANTHER" id="PTHR12993:SF11">
    <property type="entry name" value="N-ACETYLGLUCOSAMINYL-PHOSPHATIDYLINOSITOL DE-N-ACETYLASE"/>
    <property type="match status" value="1"/>
</dbReference>
<dbReference type="RefSeq" id="WP_123120952.1">
    <property type="nucleotide sequence ID" value="NZ_RJJR01000009.1"/>
</dbReference>
<feature type="signal peptide" evidence="1">
    <location>
        <begin position="1"/>
        <end position="19"/>
    </location>
</feature>
<comment type="caution">
    <text evidence="2">The sequence shown here is derived from an EMBL/GenBank/DDBJ whole genome shotgun (WGS) entry which is preliminary data.</text>
</comment>
<evidence type="ECO:0000256" key="1">
    <source>
        <dbReference type="SAM" id="SignalP"/>
    </source>
</evidence>
<organism evidence="2 3">
    <name type="scientific">Hanamia caeni</name>
    <dbReference type="NCBI Taxonomy" id="2294116"/>
    <lineage>
        <taxon>Bacteria</taxon>
        <taxon>Pseudomonadati</taxon>
        <taxon>Bacteroidota</taxon>
        <taxon>Chitinophagia</taxon>
        <taxon>Chitinophagales</taxon>
        <taxon>Chitinophagaceae</taxon>
        <taxon>Hanamia</taxon>
    </lineage>
</organism>
<dbReference type="Gene3D" id="3.40.50.10320">
    <property type="entry name" value="LmbE-like"/>
    <property type="match status" value="1"/>
</dbReference>
<evidence type="ECO:0000313" key="3">
    <source>
        <dbReference type="Proteomes" id="UP000267223"/>
    </source>
</evidence>
<evidence type="ECO:0000313" key="2">
    <source>
        <dbReference type="EMBL" id="RNI35672.1"/>
    </source>
</evidence>
<dbReference type="EMBL" id="RJJR01000009">
    <property type="protein sequence ID" value="RNI35672.1"/>
    <property type="molecule type" value="Genomic_DNA"/>
</dbReference>
<dbReference type="SUPFAM" id="SSF52317">
    <property type="entry name" value="Class I glutamine amidotransferase-like"/>
    <property type="match status" value="1"/>
</dbReference>
<dbReference type="InterPro" id="IPR029062">
    <property type="entry name" value="Class_I_gatase-like"/>
</dbReference>